<dbReference type="Proteomes" id="UP000447434">
    <property type="component" value="Chromosome 17"/>
</dbReference>
<dbReference type="AlphaFoldDB" id="A0A6A4PAR7"/>
<keyword evidence="1 2" id="KW-0732">Signal</keyword>
<evidence type="ECO:0000313" key="5">
    <source>
        <dbReference type="Proteomes" id="UP000447434"/>
    </source>
</evidence>
<dbReference type="OrthoDB" id="1368054at2759"/>
<evidence type="ECO:0000259" key="3">
    <source>
        <dbReference type="Pfam" id="PF05617"/>
    </source>
</evidence>
<organism evidence="4 5">
    <name type="scientific">Lupinus albus</name>
    <name type="common">White lupine</name>
    <name type="synonym">Lupinus termis</name>
    <dbReference type="NCBI Taxonomy" id="3870"/>
    <lineage>
        <taxon>Eukaryota</taxon>
        <taxon>Viridiplantae</taxon>
        <taxon>Streptophyta</taxon>
        <taxon>Embryophyta</taxon>
        <taxon>Tracheophyta</taxon>
        <taxon>Spermatophyta</taxon>
        <taxon>Magnoliopsida</taxon>
        <taxon>eudicotyledons</taxon>
        <taxon>Gunneridae</taxon>
        <taxon>Pentapetalae</taxon>
        <taxon>rosids</taxon>
        <taxon>fabids</taxon>
        <taxon>Fabales</taxon>
        <taxon>Fabaceae</taxon>
        <taxon>Papilionoideae</taxon>
        <taxon>50 kb inversion clade</taxon>
        <taxon>genistoids sensu lato</taxon>
        <taxon>core genistoids</taxon>
        <taxon>Genisteae</taxon>
        <taxon>Lupinus</taxon>
    </lineage>
</organism>
<evidence type="ECO:0000313" key="4">
    <source>
        <dbReference type="EMBL" id="KAE9596107.1"/>
    </source>
</evidence>
<protein>
    <submittedName>
        <fullName evidence="4">Putative Prolamin-like domain-containing protein</fullName>
    </submittedName>
</protein>
<evidence type="ECO:0000256" key="1">
    <source>
        <dbReference type="ARBA" id="ARBA00022729"/>
    </source>
</evidence>
<evidence type="ECO:0000256" key="2">
    <source>
        <dbReference type="SAM" id="SignalP"/>
    </source>
</evidence>
<accession>A0A6A4PAR7</accession>
<keyword evidence="5" id="KW-1185">Reference proteome</keyword>
<dbReference type="PANTHER" id="PTHR31951:SF22">
    <property type="entry name" value="ECA1 GAMETOGENESIS RELATED FAMILY"/>
    <property type="match status" value="1"/>
</dbReference>
<dbReference type="InterPro" id="IPR008502">
    <property type="entry name" value="Prolamin-like"/>
</dbReference>
<sequence>MATTSNFYLMVTIILMVGNGESYFQILKSPKKLTSSDAPSPLSNNCASKLHPHCGTQIFFGIFYGNKTVSADCCHNLVDDLGKNCHDIMTSYAIITWPKFKPEETQIL</sequence>
<name>A0A6A4PAR7_LUPAL</name>
<gene>
    <name evidence="4" type="ORF">Lalb_Chr17g0345791</name>
</gene>
<reference evidence="5" key="1">
    <citation type="journal article" date="2020" name="Nat. Commun.">
        <title>Genome sequence of the cluster root forming white lupin.</title>
        <authorList>
            <person name="Hufnagel B."/>
            <person name="Marques A."/>
            <person name="Soriano A."/>
            <person name="Marques L."/>
            <person name="Divol F."/>
            <person name="Doumas P."/>
            <person name="Sallet E."/>
            <person name="Mancinotti D."/>
            <person name="Carrere S."/>
            <person name="Marande W."/>
            <person name="Arribat S."/>
            <person name="Keller J."/>
            <person name="Huneau C."/>
            <person name="Blein T."/>
            <person name="Aime D."/>
            <person name="Laguerre M."/>
            <person name="Taylor J."/>
            <person name="Schubert V."/>
            <person name="Nelson M."/>
            <person name="Geu-Flores F."/>
            <person name="Crespi M."/>
            <person name="Gallardo-Guerrero K."/>
            <person name="Delaux P.-M."/>
            <person name="Salse J."/>
            <person name="Berges H."/>
            <person name="Guyot R."/>
            <person name="Gouzy J."/>
            <person name="Peret B."/>
        </authorList>
    </citation>
    <scope>NUCLEOTIDE SEQUENCE [LARGE SCALE GENOMIC DNA]</scope>
    <source>
        <strain evidence="5">cv. Amiga</strain>
    </source>
</reference>
<comment type="caution">
    <text evidence="4">The sequence shown here is derived from an EMBL/GenBank/DDBJ whole genome shotgun (WGS) entry which is preliminary data.</text>
</comment>
<proteinExistence type="predicted"/>
<dbReference type="EMBL" id="WOCE01000017">
    <property type="protein sequence ID" value="KAE9596107.1"/>
    <property type="molecule type" value="Genomic_DNA"/>
</dbReference>
<feature type="domain" description="Prolamin-like" evidence="3">
    <location>
        <begin position="45"/>
        <end position="102"/>
    </location>
</feature>
<feature type="chain" id="PRO_5025424175" evidence="2">
    <location>
        <begin position="23"/>
        <end position="108"/>
    </location>
</feature>
<feature type="signal peptide" evidence="2">
    <location>
        <begin position="1"/>
        <end position="22"/>
    </location>
</feature>
<dbReference type="Pfam" id="PF05617">
    <property type="entry name" value="Prolamin_like"/>
    <property type="match status" value="1"/>
</dbReference>
<dbReference type="PANTHER" id="PTHR31951">
    <property type="entry name" value="BIFUNCTIONAL INHIBITOR/LIPID-TRANSFER PROTEIN/SEED STORAGE 2S ALBUMIN SUPERFAMILY PROTEIN-RELATED"/>
    <property type="match status" value="1"/>
</dbReference>